<reference evidence="2 3" key="1">
    <citation type="submission" date="2019-05" db="EMBL/GenBank/DDBJ databases">
        <title>Another draft genome of Portunus trituberculatus and its Hox gene families provides insights of decapod evolution.</title>
        <authorList>
            <person name="Jeong J.-H."/>
            <person name="Song I."/>
            <person name="Kim S."/>
            <person name="Choi T."/>
            <person name="Kim D."/>
            <person name="Ryu S."/>
            <person name="Kim W."/>
        </authorList>
    </citation>
    <scope>NUCLEOTIDE SEQUENCE [LARGE SCALE GENOMIC DNA]</scope>
    <source>
        <tissue evidence="2">Muscle</tissue>
    </source>
</reference>
<dbReference type="EMBL" id="VSRR010046527">
    <property type="protein sequence ID" value="MPC77703.1"/>
    <property type="molecule type" value="Genomic_DNA"/>
</dbReference>
<comment type="caution">
    <text evidence="2">The sequence shown here is derived from an EMBL/GenBank/DDBJ whole genome shotgun (WGS) entry which is preliminary data.</text>
</comment>
<gene>
    <name evidence="2" type="ORF">E2C01_072165</name>
</gene>
<evidence type="ECO:0000313" key="3">
    <source>
        <dbReference type="Proteomes" id="UP000324222"/>
    </source>
</evidence>
<dbReference type="AlphaFoldDB" id="A0A5B7I603"/>
<evidence type="ECO:0000313" key="2">
    <source>
        <dbReference type="EMBL" id="MPC77703.1"/>
    </source>
</evidence>
<dbReference type="Proteomes" id="UP000324222">
    <property type="component" value="Unassembled WGS sequence"/>
</dbReference>
<accession>A0A5B7I603</accession>
<keyword evidence="3" id="KW-1185">Reference proteome</keyword>
<name>A0A5B7I603_PORTR</name>
<feature type="region of interest" description="Disordered" evidence="1">
    <location>
        <begin position="30"/>
        <end position="60"/>
    </location>
</feature>
<feature type="compositionally biased region" description="Polar residues" evidence="1">
    <location>
        <begin position="45"/>
        <end position="60"/>
    </location>
</feature>
<evidence type="ECO:0000256" key="1">
    <source>
        <dbReference type="SAM" id="MobiDB-lite"/>
    </source>
</evidence>
<protein>
    <submittedName>
        <fullName evidence="2">Uncharacterized protein</fullName>
    </submittedName>
</protein>
<proteinExistence type="predicted"/>
<organism evidence="2 3">
    <name type="scientific">Portunus trituberculatus</name>
    <name type="common">Swimming crab</name>
    <name type="synonym">Neptunus trituberculatus</name>
    <dbReference type="NCBI Taxonomy" id="210409"/>
    <lineage>
        <taxon>Eukaryota</taxon>
        <taxon>Metazoa</taxon>
        <taxon>Ecdysozoa</taxon>
        <taxon>Arthropoda</taxon>
        <taxon>Crustacea</taxon>
        <taxon>Multicrustacea</taxon>
        <taxon>Malacostraca</taxon>
        <taxon>Eumalacostraca</taxon>
        <taxon>Eucarida</taxon>
        <taxon>Decapoda</taxon>
        <taxon>Pleocyemata</taxon>
        <taxon>Brachyura</taxon>
        <taxon>Eubrachyura</taxon>
        <taxon>Portunoidea</taxon>
        <taxon>Portunidae</taxon>
        <taxon>Portuninae</taxon>
        <taxon>Portunus</taxon>
    </lineage>
</organism>
<sequence length="60" mass="6357">MNPSQVVPSRRSAISSNQVERMSVFLQPLVPMSQSKGGKGAGNEDSGQIISPTQKNTQNG</sequence>